<comment type="caution">
    <text evidence="3">The sequence shown here is derived from an EMBL/GenBank/DDBJ whole genome shotgun (WGS) entry which is preliminary data.</text>
</comment>
<feature type="domain" description="MD-2-related lipid-recognition" evidence="2">
    <location>
        <begin position="28"/>
        <end position="143"/>
    </location>
</feature>
<sequence length="161" mass="17576">MEGIRIRLFIVLLYFLSITVPSIYATDFNYCNKKKEYAVEVSGVVISPDPITKGKVTSFTISAITDKALSSGKVVIDVAYFGFHVYGQTGDLCAETSCPIPAGDFTISYSQLLPTYAPPGSYTLTLKIQDGDKNELTCIKFDFTIGFFFDSKNGLANSLSS</sequence>
<protein>
    <recommendedName>
        <fullName evidence="2">MD-2-related lipid-recognition domain-containing protein</fullName>
    </recommendedName>
</protein>
<dbReference type="AlphaFoldDB" id="A0A9R1WNE4"/>
<evidence type="ECO:0000259" key="2">
    <source>
        <dbReference type="SMART" id="SM00737"/>
    </source>
</evidence>
<dbReference type="Proteomes" id="UP000235145">
    <property type="component" value="Unassembled WGS sequence"/>
</dbReference>
<accession>A0A9R1WNE4</accession>
<dbReference type="GO" id="GO:0015918">
    <property type="term" value="P:sterol transport"/>
    <property type="evidence" value="ECO:0000318"/>
    <property type="project" value="GO_Central"/>
</dbReference>
<dbReference type="Gramene" id="rna-gnl|WGS:NBSK|LSAT_1X58500_mrna">
    <property type="protein sequence ID" value="cds-PLY82246.1"/>
    <property type="gene ID" value="gene-LSAT_1X58500"/>
</dbReference>
<proteinExistence type="predicted"/>
<gene>
    <name evidence="3" type="ORF">LSAT_V11C100023240</name>
</gene>
<name>A0A9R1WNE4_LACSA</name>
<organism evidence="3 4">
    <name type="scientific">Lactuca sativa</name>
    <name type="common">Garden lettuce</name>
    <dbReference type="NCBI Taxonomy" id="4236"/>
    <lineage>
        <taxon>Eukaryota</taxon>
        <taxon>Viridiplantae</taxon>
        <taxon>Streptophyta</taxon>
        <taxon>Embryophyta</taxon>
        <taxon>Tracheophyta</taxon>
        <taxon>Spermatophyta</taxon>
        <taxon>Magnoliopsida</taxon>
        <taxon>eudicotyledons</taxon>
        <taxon>Gunneridae</taxon>
        <taxon>Pentapetalae</taxon>
        <taxon>asterids</taxon>
        <taxon>campanulids</taxon>
        <taxon>Asterales</taxon>
        <taxon>Asteraceae</taxon>
        <taxon>Cichorioideae</taxon>
        <taxon>Cichorieae</taxon>
        <taxon>Lactucinae</taxon>
        <taxon>Lactuca</taxon>
    </lineage>
</organism>
<dbReference type="EMBL" id="NBSK02000001">
    <property type="protein sequence ID" value="KAJ0225656.1"/>
    <property type="molecule type" value="Genomic_DNA"/>
</dbReference>
<dbReference type="SMART" id="SM00737">
    <property type="entry name" value="ML"/>
    <property type="match status" value="1"/>
</dbReference>
<feature type="chain" id="PRO_5040332628" description="MD-2-related lipid-recognition domain-containing protein" evidence="1">
    <location>
        <begin position="26"/>
        <end position="161"/>
    </location>
</feature>
<dbReference type="Pfam" id="PF02221">
    <property type="entry name" value="E1_DerP2_DerF2"/>
    <property type="match status" value="1"/>
</dbReference>
<dbReference type="Gene3D" id="2.60.40.770">
    <property type="match status" value="1"/>
</dbReference>
<dbReference type="PANTHER" id="PTHR11306:SF43">
    <property type="entry name" value="IMMUNOGLOBULIN E-SET-RELATED"/>
    <property type="match status" value="1"/>
</dbReference>
<reference evidence="3 4" key="1">
    <citation type="journal article" date="2017" name="Nat. Commun.">
        <title>Genome assembly with in vitro proximity ligation data and whole-genome triplication in lettuce.</title>
        <authorList>
            <person name="Reyes-Chin-Wo S."/>
            <person name="Wang Z."/>
            <person name="Yang X."/>
            <person name="Kozik A."/>
            <person name="Arikit S."/>
            <person name="Song C."/>
            <person name="Xia L."/>
            <person name="Froenicke L."/>
            <person name="Lavelle D.O."/>
            <person name="Truco M.J."/>
            <person name="Xia R."/>
            <person name="Zhu S."/>
            <person name="Xu C."/>
            <person name="Xu H."/>
            <person name="Xu X."/>
            <person name="Cox K."/>
            <person name="Korf I."/>
            <person name="Meyers B.C."/>
            <person name="Michelmore R.W."/>
        </authorList>
    </citation>
    <scope>NUCLEOTIDE SEQUENCE [LARGE SCALE GENOMIC DNA]</scope>
    <source>
        <strain evidence="4">cv. Salinas</strain>
        <tissue evidence="3">Seedlings</tissue>
    </source>
</reference>
<dbReference type="PANTHER" id="PTHR11306">
    <property type="entry name" value="NIEMANN PICK TYPE C2 PROTEIN NPC2-RELATED"/>
    <property type="match status" value="1"/>
</dbReference>
<dbReference type="SUPFAM" id="SSF81296">
    <property type="entry name" value="E set domains"/>
    <property type="match status" value="1"/>
</dbReference>
<evidence type="ECO:0000313" key="4">
    <source>
        <dbReference type="Proteomes" id="UP000235145"/>
    </source>
</evidence>
<evidence type="ECO:0000256" key="1">
    <source>
        <dbReference type="SAM" id="SignalP"/>
    </source>
</evidence>
<evidence type="ECO:0000313" key="3">
    <source>
        <dbReference type="EMBL" id="KAJ0225656.1"/>
    </source>
</evidence>
<dbReference type="OrthoDB" id="6409159at2759"/>
<dbReference type="InterPro" id="IPR039670">
    <property type="entry name" value="NPC2-like"/>
</dbReference>
<dbReference type="InterPro" id="IPR003172">
    <property type="entry name" value="ML_dom"/>
</dbReference>
<keyword evidence="1" id="KW-0732">Signal</keyword>
<keyword evidence="4" id="KW-1185">Reference proteome</keyword>
<dbReference type="InterPro" id="IPR014756">
    <property type="entry name" value="Ig_E-set"/>
</dbReference>
<dbReference type="GO" id="GO:0032934">
    <property type="term" value="F:sterol binding"/>
    <property type="evidence" value="ECO:0000318"/>
    <property type="project" value="GO_Central"/>
</dbReference>
<feature type="signal peptide" evidence="1">
    <location>
        <begin position="1"/>
        <end position="25"/>
    </location>
</feature>